<dbReference type="Proteomes" id="UP000808349">
    <property type="component" value="Unassembled WGS sequence"/>
</dbReference>
<comment type="caution">
    <text evidence="1">The sequence shown here is derived from an EMBL/GenBank/DDBJ whole genome shotgun (WGS) entry which is preliminary data.</text>
</comment>
<gene>
    <name evidence="1" type="ORF">IPO85_00330</name>
</gene>
<reference evidence="1 2" key="1">
    <citation type="submission" date="2020-10" db="EMBL/GenBank/DDBJ databases">
        <title>Connecting structure to function with the recovery of over 1000 high-quality activated sludge metagenome-assembled genomes encoding full-length rRNA genes using long-read sequencing.</title>
        <authorList>
            <person name="Singleton C.M."/>
            <person name="Petriglieri F."/>
            <person name="Kristensen J.M."/>
            <person name="Kirkegaard R.H."/>
            <person name="Michaelsen T.Y."/>
            <person name="Andersen M.H."/>
            <person name="Karst S.M."/>
            <person name="Dueholm M.S."/>
            <person name="Nielsen P.H."/>
            <person name="Albertsen M."/>
        </authorList>
    </citation>
    <scope>NUCLEOTIDE SEQUENCE [LARGE SCALE GENOMIC DNA]</scope>
    <source>
        <strain evidence="1">Ribe_18-Q3-R11-54_BAT3C.373</strain>
    </source>
</reference>
<name>A0A9D7S5Y8_9BACT</name>
<organism evidence="1 2">
    <name type="scientific">Candidatus Defluviibacterium haderslevense</name>
    <dbReference type="NCBI Taxonomy" id="2981993"/>
    <lineage>
        <taxon>Bacteria</taxon>
        <taxon>Pseudomonadati</taxon>
        <taxon>Bacteroidota</taxon>
        <taxon>Saprospiria</taxon>
        <taxon>Saprospirales</taxon>
        <taxon>Saprospiraceae</taxon>
        <taxon>Candidatus Defluviibacterium</taxon>
    </lineage>
</organism>
<protein>
    <submittedName>
        <fullName evidence="1">Uncharacterized protein</fullName>
    </submittedName>
</protein>
<evidence type="ECO:0000313" key="2">
    <source>
        <dbReference type="Proteomes" id="UP000808349"/>
    </source>
</evidence>
<dbReference type="EMBL" id="JADKFW010000003">
    <property type="protein sequence ID" value="MBK9715981.1"/>
    <property type="molecule type" value="Genomic_DNA"/>
</dbReference>
<accession>A0A9D7S5Y8</accession>
<evidence type="ECO:0000313" key="1">
    <source>
        <dbReference type="EMBL" id="MBK9715981.1"/>
    </source>
</evidence>
<sequence>MAGQYSIRVMDANGCIVDYSTTVNEPNKLISNIISQTPDDCFPSGSGSLSVSVVGGTGTNCFP</sequence>
<proteinExistence type="predicted"/>
<dbReference type="AlphaFoldDB" id="A0A9D7S5Y8"/>